<evidence type="ECO:0000256" key="5">
    <source>
        <dbReference type="ARBA" id="ARBA00022741"/>
    </source>
</evidence>
<feature type="domain" description="Cytidyltransferase-like" evidence="9">
    <location>
        <begin position="6"/>
        <end position="136"/>
    </location>
</feature>
<keyword evidence="11" id="KW-1185">Reference proteome</keyword>
<sequence>MKIVMATGTFDIIHPGHGYYLEESKKVGGKDSKLVVVVARDSTVRSKKRVPVVDEKQRLEVVKMIKFVNEAYLGNENDMFKIVKEIKPDIITIGSDQNYDITNLKKELTDRGIHTEVVKIEGYKKGQLDSTCKIIKKIKGMEFDENIFKEC</sequence>
<dbReference type="Proteomes" id="UP000825933">
    <property type="component" value="Unassembled WGS sequence"/>
</dbReference>
<feature type="binding site" evidence="8">
    <location>
        <position position="123"/>
    </location>
    <ligand>
        <name>ATP</name>
        <dbReference type="ChEBI" id="CHEBI:30616"/>
    </ligand>
</feature>
<evidence type="ECO:0000256" key="1">
    <source>
        <dbReference type="ARBA" id="ARBA00022630"/>
    </source>
</evidence>
<dbReference type="Pfam" id="PF01467">
    <property type="entry name" value="CTP_transf_like"/>
    <property type="match status" value="1"/>
</dbReference>
<dbReference type="SUPFAM" id="SSF52374">
    <property type="entry name" value="Nucleotidylyl transferase"/>
    <property type="match status" value="1"/>
</dbReference>
<keyword evidence="4 8" id="KW-0548">Nucleotidyltransferase</keyword>
<name>A0A8T5UV48_9EURY</name>
<evidence type="ECO:0000256" key="4">
    <source>
        <dbReference type="ARBA" id="ARBA00022695"/>
    </source>
</evidence>
<evidence type="ECO:0000256" key="3">
    <source>
        <dbReference type="ARBA" id="ARBA00022679"/>
    </source>
</evidence>
<evidence type="ECO:0000256" key="2">
    <source>
        <dbReference type="ARBA" id="ARBA00022643"/>
    </source>
</evidence>
<keyword evidence="2 8" id="KW-0288">FMN</keyword>
<dbReference type="AlphaFoldDB" id="A0A8T5UV48"/>
<keyword evidence="3 8" id="KW-0808">Transferase</keyword>
<organism evidence="10 11">
    <name type="scientific">Methanobacterium spitsbergense</name>
    <dbReference type="NCBI Taxonomy" id="2874285"/>
    <lineage>
        <taxon>Archaea</taxon>
        <taxon>Methanobacteriati</taxon>
        <taxon>Methanobacteriota</taxon>
        <taxon>Methanomada group</taxon>
        <taxon>Methanobacteria</taxon>
        <taxon>Methanobacteriales</taxon>
        <taxon>Methanobacteriaceae</taxon>
        <taxon>Methanobacterium</taxon>
    </lineage>
</organism>
<protein>
    <recommendedName>
        <fullName evidence="8">FAD synthase</fullName>
        <ecNumber evidence="8">2.7.7.2</ecNumber>
    </recommendedName>
    <alternativeName>
        <fullName evidence="8">FMN adenylyltransferase</fullName>
    </alternativeName>
    <alternativeName>
        <fullName evidence="8">Flavin adenine dinucleotide synthase</fullName>
    </alternativeName>
</protein>
<feature type="binding site" evidence="8">
    <location>
        <begin position="9"/>
        <end position="10"/>
    </location>
    <ligand>
        <name>ATP</name>
        <dbReference type="ChEBI" id="CHEBI:30616"/>
    </ligand>
</feature>
<dbReference type="GO" id="GO:0034227">
    <property type="term" value="P:tRNA thio-modification"/>
    <property type="evidence" value="ECO:0007669"/>
    <property type="project" value="InterPro"/>
</dbReference>
<dbReference type="InterPro" id="IPR024902">
    <property type="entry name" value="FAD_synth_RibL"/>
</dbReference>
<evidence type="ECO:0000313" key="11">
    <source>
        <dbReference type="Proteomes" id="UP000825933"/>
    </source>
</evidence>
<dbReference type="InterPro" id="IPR004821">
    <property type="entry name" value="Cyt_trans-like"/>
</dbReference>
<accession>A0A8T5UV48</accession>
<dbReference type="EC" id="2.7.7.2" evidence="8"/>
<gene>
    <name evidence="8" type="primary">ribL</name>
    <name evidence="10" type="ORF">K8N75_07060</name>
</gene>
<keyword evidence="7 8" id="KW-0067">ATP-binding</keyword>
<evidence type="ECO:0000313" key="10">
    <source>
        <dbReference type="EMBL" id="MBZ2165796.1"/>
    </source>
</evidence>
<evidence type="ECO:0000259" key="9">
    <source>
        <dbReference type="Pfam" id="PF01467"/>
    </source>
</evidence>
<dbReference type="HAMAP" id="MF_02115">
    <property type="entry name" value="FAD_synth_arch"/>
    <property type="match status" value="1"/>
</dbReference>
<evidence type="ECO:0000256" key="8">
    <source>
        <dbReference type="HAMAP-Rule" id="MF_02115"/>
    </source>
</evidence>
<dbReference type="InterPro" id="IPR014729">
    <property type="entry name" value="Rossmann-like_a/b/a_fold"/>
</dbReference>
<dbReference type="GO" id="GO:0046444">
    <property type="term" value="P:FMN metabolic process"/>
    <property type="evidence" value="ECO:0007669"/>
    <property type="project" value="UniProtKB-UniRule"/>
</dbReference>
<dbReference type="PANTHER" id="PTHR43793:SF1">
    <property type="entry name" value="FAD SYNTHASE"/>
    <property type="match status" value="1"/>
</dbReference>
<keyword evidence="5 8" id="KW-0547">Nucleotide-binding</keyword>
<evidence type="ECO:0000256" key="6">
    <source>
        <dbReference type="ARBA" id="ARBA00022827"/>
    </source>
</evidence>
<proteinExistence type="inferred from homology"/>
<comment type="cofactor">
    <cofactor evidence="8">
        <name>a divalent metal cation</name>
        <dbReference type="ChEBI" id="CHEBI:60240"/>
    </cofactor>
</comment>
<evidence type="ECO:0000256" key="7">
    <source>
        <dbReference type="ARBA" id="ARBA00022840"/>
    </source>
</evidence>
<feature type="binding site" evidence="8">
    <location>
        <begin position="14"/>
        <end position="17"/>
    </location>
    <ligand>
        <name>ATP</name>
        <dbReference type="ChEBI" id="CHEBI:30616"/>
    </ligand>
</feature>
<dbReference type="GO" id="GO:0006747">
    <property type="term" value="P:FAD biosynthetic process"/>
    <property type="evidence" value="ECO:0007669"/>
    <property type="project" value="UniProtKB-UniRule"/>
</dbReference>
<reference evidence="11" key="1">
    <citation type="journal article" date="2022" name="Microbiol. Resour. Announc.">
        <title>Draft Genome Sequence of a Methanogenic Archaeon from West Spitsbergen Permafrost.</title>
        <authorList>
            <person name="Trubitsyn V."/>
            <person name="Rivkina E."/>
            <person name="Shcherbakova V."/>
        </authorList>
    </citation>
    <scope>NUCLEOTIDE SEQUENCE [LARGE SCALE GENOMIC DNA]</scope>
    <source>
        <strain evidence="11">VT</strain>
    </source>
</reference>
<comment type="catalytic activity">
    <reaction evidence="8">
        <text>FMN + ATP + H(+) = FAD + diphosphate</text>
        <dbReference type="Rhea" id="RHEA:17237"/>
        <dbReference type="ChEBI" id="CHEBI:15378"/>
        <dbReference type="ChEBI" id="CHEBI:30616"/>
        <dbReference type="ChEBI" id="CHEBI:33019"/>
        <dbReference type="ChEBI" id="CHEBI:57692"/>
        <dbReference type="ChEBI" id="CHEBI:58210"/>
        <dbReference type="EC" id="2.7.7.2"/>
    </reaction>
</comment>
<feature type="binding site" evidence="8">
    <location>
        <position position="96"/>
    </location>
    <ligand>
        <name>ATP</name>
        <dbReference type="ChEBI" id="CHEBI:30616"/>
    </ligand>
</feature>
<dbReference type="NCBIfam" id="TIGR00125">
    <property type="entry name" value="cyt_tran_rel"/>
    <property type="match status" value="1"/>
</dbReference>
<comment type="function">
    <text evidence="8">Catalyzes the transfer of the AMP portion of ATP to flavin mononucleotide (FMN) to produce flavin adenine dinucleotide (FAD) coenzyme.</text>
</comment>
<dbReference type="GO" id="GO:0005524">
    <property type="term" value="F:ATP binding"/>
    <property type="evidence" value="ECO:0007669"/>
    <property type="project" value="UniProtKB-UniRule"/>
</dbReference>
<keyword evidence="6 8" id="KW-0274">FAD</keyword>
<keyword evidence="1 8" id="KW-0285">Flavoprotein</keyword>
<dbReference type="GO" id="GO:0003919">
    <property type="term" value="F:FMN adenylyltransferase activity"/>
    <property type="evidence" value="ECO:0007669"/>
    <property type="project" value="UniProtKB-UniRule"/>
</dbReference>
<comment type="caution">
    <text evidence="10">The sequence shown here is derived from an EMBL/GenBank/DDBJ whole genome shotgun (WGS) entry which is preliminary data.</text>
</comment>
<comment type="similarity">
    <text evidence="8">Belongs to the archaeal FAD synthase family.</text>
</comment>
<dbReference type="EMBL" id="JAIOUQ010000007">
    <property type="protein sequence ID" value="MBZ2165796.1"/>
    <property type="molecule type" value="Genomic_DNA"/>
</dbReference>
<dbReference type="InterPro" id="IPR050385">
    <property type="entry name" value="Archaeal_FAD_synthase"/>
</dbReference>
<dbReference type="Gene3D" id="3.40.50.620">
    <property type="entry name" value="HUPs"/>
    <property type="match status" value="1"/>
</dbReference>
<comment type="subunit">
    <text evidence="8">Homodimer.</text>
</comment>
<dbReference type="PANTHER" id="PTHR43793">
    <property type="entry name" value="FAD SYNTHASE"/>
    <property type="match status" value="1"/>
</dbReference>
<comment type="pathway">
    <text evidence="8">Cofactor biosynthesis; FAD biosynthesis; FAD from FMN: step 1/1.</text>
</comment>
<dbReference type="GO" id="GO:0005737">
    <property type="term" value="C:cytoplasm"/>
    <property type="evidence" value="ECO:0007669"/>
    <property type="project" value="InterPro"/>
</dbReference>